<evidence type="ECO:0000313" key="1">
    <source>
        <dbReference type="EMBL" id="RXF70446.1"/>
    </source>
</evidence>
<dbReference type="EMBL" id="RXOC01000004">
    <property type="protein sequence ID" value="RXF70446.1"/>
    <property type="molecule type" value="Genomic_DNA"/>
</dbReference>
<protein>
    <submittedName>
        <fullName evidence="1">Uncharacterized protein</fullName>
    </submittedName>
</protein>
<sequence length="82" mass="9939">MKRFKIQYTIKGEQIDLYAEPMDLNHRMYSLERKLMDPHPLLIERGEYGWFVKSQDNWGLSKEDVNELGEYLEREYDQSPPE</sequence>
<name>A0A4Q0MCC6_9SPHI</name>
<dbReference type="AlphaFoldDB" id="A0A4Q0MCC6"/>
<gene>
    <name evidence="1" type="ORF">EKH83_07305</name>
</gene>
<dbReference type="Proteomes" id="UP000290848">
    <property type="component" value="Unassembled WGS sequence"/>
</dbReference>
<evidence type="ECO:0000313" key="2">
    <source>
        <dbReference type="Proteomes" id="UP000290848"/>
    </source>
</evidence>
<dbReference type="RefSeq" id="WP_128768752.1">
    <property type="nucleotide sequence ID" value="NZ_RXOC01000004.1"/>
</dbReference>
<organism evidence="1 2">
    <name type="scientific">Arcticibacter tournemirensis</name>
    <dbReference type="NCBI Taxonomy" id="699437"/>
    <lineage>
        <taxon>Bacteria</taxon>
        <taxon>Pseudomonadati</taxon>
        <taxon>Bacteroidota</taxon>
        <taxon>Sphingobacteriia</taxon>
        <taxon>Sphingobacteriales</taxon>
        <taxon>Sphingobacteriaceae</taxon>
        <taxon>Arcticibacter</taxon>
    </lineage>
</organism>
<proteinExistence type="predicted"/>
<accession>A0A4Q0MCC6</accession>
<reference evidence="1 2" key="1">
    <citation type="submission" date="2018-12" db="EMBL/GenBank/DDBJ databases">
        <title>The Draft Genome Sequence of the Soil Bacterium Pedobacter tournemirensis R1.</title>
        <authorList>
            <person name="He J."/>
        </authorList>
    </citation>
    <scope>NUCLEOTIDE SEQUENCE [LARGE SCALE GENOMIC DNA]</scope>
    <source>
        <strain evidence="1 2">R1</strain>
    </source>
</reference>
<comment type="caution">
    <text evidence="1">The sequence shown here is derived from an EMBL/GenBank/DDBJ whole genome shotgun (WGS) entry which is preliminary data.</text>
</comment>